<feature type="repeat" description="ANK" evidence="3">
    <location>
        <begin position="272"/>
        <end position="304"/>
    </location>
</feature>
<dbReference type="AlphaFoldDB" id="A0A1D2MT94"/>
<evidence type="ECO:0000256" key="1">
    <source>
        <dbReference type="ARBA" id="ARBA00022737"/>
    </source>
</evidence>
<comment type="caution">
    <text evidence="4">The sequence shown here is derived from an EMBL/GenBank/DDBJ whole genome shotgun (WGS) entry which is preliminary data.</text>
</comment>
<feature type="repeat" description="ANK" evidence="3">
    <location>
        <begin position="239"/>
        <end position="271"/>
    </location>
</feature>
<dbReference type="STRING" id="48709.A0A1D2MT94"/>
<dbReference type="PROSITE" id="PS50297">
    <property type="entry name" value="ANK_REP_REGION"/>
    <property type="match status" value="4"/>
</dbReference>
<evidence type="ECO:0000313" key="5">
    <source>
        <dbReference type="Proteomes" id="UP000094527"/>
    </source>
</evidence>
<dbReference type="PANTHER" id="PTHR24180">
    <property type="entry name" value="CYCLIN-DEPENDENT KINASE INHIBITOR 2C-RELATED"/>
    <property type="match status" value="1"/>
</dbReference>
<dbReference type="InterPro" id="IPR036770">
    <property type="entry name" value="Ankyrin_rpt-contain_sf"/>
</dbReference>
<proteinExistence type="predicted"/>
<feature type="repeat" description="ANK" evidence="3">
    <location>
        <begin position="53"/>
        <end position="90"/>
    </location>
</feature>
<reference evidence="4 5" key="1">
    <citation type="journal article" date="2016" name="Genome Biol. Evol.">
        <title>Gene Family Evolution Reflects Adaptation to Soil Environmental Stressors in the Genome of the Collembolan Orchesella cincta.</title>
        <authorList>
            <person name="Faddeeva-Vakhrusheva A."/>
            <person name="Derks M.F."/>
            <person name="Anvar S.Y."/>
            <person name="Agamennone V."/>
            <person name="Suring W."/>
            <person name="Smit S."/>
            <person name="van Straalen N.M."/>
            <person name="Roelofs D."/>
        </authorList>
    </citation>
    <scope>NUCLEOTIDE SEQUENCE [LARGE SCALE GENOMIC DNA]</scope>
    <source>
        <tissue evidence="4">Mixed pool</tissue>
    </source>
</reference>
<keyword evidence="1" id="KW-0677">Repeat</keyword>
<dbReference type="SUPFAM" id="SSF48403">
    <property type="entry name" value="Ankyrin repeat"/>
    <property type="match status" value="1"/>
</dbReference>
<evidence type="ECO:0000256" key="3">
    <source>
        <dbReference type="PROSITE-ProRule" id="PRU00023"/>
    </source>
</evidence>
<dbReference type="PANTHER" id="PTHR24180:SF45">
    <property type="entry name" value="POLY [ADP-RIBOSE] POLYMERASE TANKYRASE"/>
    <property type="match status" value="1"/>
</dbReference>
<dbReference type="InterPro" id="IPR002110">
    <property type="entry name" value="Ankyrin_rpt"/>
</dbReference>
<protein>
    <submittedName>
        <fullName evidence="4">Serine/threonine-protein phosphatase 6 regulatory ankyrin repeat subunit A</fullName>
    </submittedName>
</protein>
<sequence length="359" mass="40386">MPSKLFQYPSRYVHRCLESISVINGARYLEEYSLLQFIFKQNSDAIESRDPTTGMTPLLIATRSHFMNGKQVEFINFLLAYGADVNARDHNGLTPLHHIAYSVPPYSYFDKVVKLLIENGADTDAVDGKGNTFVHYAATNMSPNKFHALVPYLISMGRTKVLKIATTGPLSILRTFQSQVRMLCETMELIHSVCGDFSDDPDTDYSLFDLSIILDWKENHLKTLLKCGAQIGMEYHNPKQRSSLHLAARRGNVDALKVLLAIGIDVNTQDFYGDTPLHCAIEHNNREAIEFLVLKNANVNLRNQCGDTPIDCAITKQFSSAKNENVIYGFPTWAGQVVRKYKAREGSTKCKQRAAENLK</sequence>
<keyword evidence="5" id="KW-1185">Reference proteome</keyword>
<organism evidence="4 5">
    <name type="scientific">Orchesella cincta</name>
    <name type="common">Springtail</name>
    <name type="synonym">Podura cincta</name>
    <dbReference type="NCBI Taxonomy" id="48709"/>
    <lineage>
        <taxon>Eukaryota</taxon>
        <taxon>Metazoa</taxon>
        <taxon>Ecdysozoa</taxon>
        <taxon>Arthropoda</taxon>
        <taxon>Hexapoda</taxon>
        <taxon>Collembola</taxon>
        <taxon>Entomobryomorpha</taxon>
        <taxon>Entomobryoidea</taxon>
        <taxon>Orchesellidae</taxon>
        <taxon>Orchesellinae</taxon>
        <taxon>Orchesella</taxon>
    </lineage>
</organism>
<dbReference type="Proteomes" id="UP000094527">
    <property type="component" value="Unassembled WGS sequence"/>
</dbReference>
<dbReference type="Pfam" id="PF12796">
    <property type="entry name" value="Ank_2"/>
    <property type="match status" value="2"/>
</dbReference>
<keyword evidence="2 3" id="KW-0040">ANK repeat</keyword>
<accession>A0A1D2MT94</accession>
<evidence type="ECO:0000313" key="4">
    <source>
        <dbReference type="EMBL" id="ODM96118.1"/>
    </source>
</evidence>
<dbReference type="InterPro" id="IPR051637">
    <property type="entry name" value="Ank_repeat_dom-contain_49"/>
</dbReference>
<name>A0A1D2MT94_ORCCI</name>
<gene>
    <name evidence="4" type="ORF">Ocin01_10566</name>
</gene>
<dbReference type="SMART" id="SM00248">
    <property type="entry name" value="ANK"/>
    <property type="match status" value="5"/>
</dbReference>
<feature type="repeat" description="ANK" evidence="3">
    <location>
        <begin position="91"/>
        <end position="128"/>
    </location>
</feature>
<evidence type="ECO:0000256" key="2">
    <source>
        <dbReference type="ARBA" id="ARBA00023043"/>
    </source>
</evidence>
<dbReference type="OrthoDB" id="194358at2759"/>
<dbReference type="OMA" id="LHICINL"/>
<dbReference type="PROSITE" id="PS50088">
    <property type="entry name" value="ANK_REPEAT"/>
    <property type="match status" value="4"/>
</dbReference>
<dbReference type="EMBL" id="LJIJ01000577">
    <property type="protein sequence ID" value="ODM96118.1"/>
    <property type="molecule type" value="Genomic_DNA"/>
</dbReference>
<dbReference type="Gene3D" id="1.25.40.20">
    <property type="entry name" value="Ankyrin repeat-containing domain"/>
    <property type="match status" value="2"/>
</dbReference>